<dbReference type="Proteomes" id="UP001153269">
    <property type="component" value="Unassembled WGS sequence"/>
</dbReference>
<protein>
    <submittedName>
        <fullName evidence="1">Uncharacterized protein</fullName>
    </submittedName>
</protein>
<reference evidence="1" key="1">
    <citation type="submission" date="2020-03" db="EMBL/GenBank/DDBJ databases">
        <authorList>
            <person name="Weist P."/>
        </authorList>
    </citation>
    <scope>NUCLEOTIDE SEQUENCE</scope>
</reference>
<evidence type="ECO:0000313" key="1">
    <source>
        <dbReference type="EMBL" id="CAB1451763.1"/>
    </source>
</evidence>
<name>A0A9N7VM81_PLEPL</name>
<dbReference type="EMBL" id="CADEAL010004101">
    <property type="protein sequence ID" value="CAB1451763.1"/>
    <property type="molecule type" value="Genomic_DNA"/>
</dbReference>
<dbReference type="AlphaFoldDB" id="A0A9N7VM81"/>
<evidence type="ECO:0000313" key="2">
    <source>
        <dbReference type="Proteomes" id="UP001153269"/>
    </source>
</evidence>
<comment type="caution">
    <text evidence="1">The sequence shown here is derived from an EMBL/GenBank/DDBJ whole genome shotgun (WGS) entry which is preliminary data.</text>
</comment>
<organism evidence="1 2">
    <name type="scientific">Pleuronectes platessa</name>
    <name type="common">European plaice</name>
    <dbReference type="NCBI Taxonomy" id="8262"/>
    <lineage>
        <taxon>Eukaryota</taxon>
        <taxon>Metazoa</taxon>
        <taxon>Chordata</taxon>
        <taxon>Craniata</taxon>
        <taxon>Vertebrata</taxon>
        <taxon>Euteleostomi</taxon>
        <taxon>Actinopterygii</taxon>
        <taxon>Neopterygii</taxon>
        <taxon>Teleostei</taxon>
        <taxon>Neoteleostei</taxon>
        <taxon>Acanthomorphata</taxon>
        <taxon>Carangaria</taxon>
        <taxon>Pleuronectiformes</taxon>
        <taxon>Pleuronectoidei</taxon>
        <taxon>Pleuronectidae</taxon>
        <taxon>Pleuronectes</taxon>
    </lineage>
</organism>
<keyword evidence="2" id="KW-1185">Reference proteome</keyword>
<sequence length="182" mass="20154">MVTGVGERLRQQGMGGVGAGVCLGMAWKPPADVCAHRPVQRENQSWAIPLQDGWKRRWKELHSFLQQQQQPCRYCPMSTVVASDPSLSCLPLLFFPLMVTLDTPLGIRKDVKGPVGTIKDVLRKPLRLSRKQPSPPFSFSAIYCLLSRREKLISTLHFAHAPDGDVTGSQQVISLSICSDMA</sequence>
<accession>A0A9N7VM81</accession>
<gene>
    <name evidence="1" type="ORF">PLEPLA_LOCUS39489</name>
</gene>
<proteinExistence type="predicted"/>